<sequence>MPSPQQSKSIPPALINAFAVPERPPLMPQEQERLDSAEKNTHSTAMGTLVSWTFGVGPRVVLVHGWSSRAAHMLGFVDPLLAAGYSVTLFDGPAHGEATGERASVVHMGEALLALTREWAPVHGVLAHSVGSAAALWAFHRGLSVHASVHLGGPVSLSAMVRQLAIGVGLDRASTAAFEKWVEDFIGHPLAALDLDVLKDGLRHPGLIVHDPEDDTVPFSAADTLHRNWPQSELIRAGGLGHRRLLRDPAMIGLCSDFIAAAGAQEMTRANVGGEA</sequence>
<dbReference type="EMBL" id="JAJVKT010000008">
    <property type="protein sequence ID" value="MCE7508614.1"/>
    <property type="molecule type" value="Genomic_DNA"/>
</dbReference>
<accession>A0A9Q3W422</accession>
<dbReference type="Proteomes" id="UP001107961">
    <property type="component" value="Unassembled WGS sequence"/>
</dbReference>
<proteinExistence type="predicted"/>
<organism evidence="1 2">
    <name type="scientific">Alloalcanivorax xenomutans</name>
    <dbReference type="NCBI Taxonomy" id="1094342"/>
    <lineage>
        <taxon>Bacteria</taxon>
        <taxon>Pseudomonadati</taxon>
        <taxon>Pseudomonadota</taxon>
        <taxon>Gammaproteobacteria</taxon>
        <taxon>Oceanospirillales</taxon>
        <taxon>Alcanivoracaceae</taxon>
        <taxon>Alloalcanivorax</taxon>
    </lineage>
</organism>
<gene>
    <name evidence="1" type="ORF">LZG35_08190</name>
</gene>
<keyword evidence="1" id="KW-0378">Hydrolase</keyword>
<protein>
    <submittedName>
        <fullName evidence="1">Alpha/beta hydrolase</fullName>
    </submittedName>
</protein>
<keyword evidence="2" id="KW-1185">Reference proteome</keyword>
<reference evidence="1" key="1">
    <citation type="submission" date="2022-01" db="EMBL/GenBank/DDBJ databases">
        <authorList>
            <person name="Karlyshev A.V."/>
            <person name="Jaspars M."/>
        </authorList>
    </citation>
    <scope>NUCLEOTIDE SEQUENCE</scope>
    <source>
        <strain evidence="1">AGSA3-2</strain>
    </source>
</reference>
<dbReference type="RefSeq" id="WP_055099984.1">
    <property type="nucleotide sequence ID" value="NZ_CBDDTQ010000005.1"/>
</dbReference>
<dbReference type="InterPro" id="IPR029058">
    <property type="entry name" value="AB_hydrolase_fold"/>
</dbReference>
<dbReference type="KEGG" id="axe:P40_11530"/>
<dbReference type="Gene3D" id="3.40.50.1820">
    <property type="entry name" value="alpha/beta hydrolase"/>
    <property type="match status" value="1"/>
</dbReference>
<evidence type="ECO:0000313" key="1">
    <source>
        <dbReference type="EMBL" id="MCE7508614.1"/>
    </source>
</evidence>
<evidence type="ECO:0000313" key="2">
    <source>
        <dbReference type="Proteomes" id="UP001107961"/>
    </source>
</evidence>
<name>A0A9Q3W422_9GAMM</name>
<dbReference type="AlphaFoldDB" id="A0A9Q3W422"/>
<dbReference type="GO" id="GO:0016787">
    <property type="term" value="F:hydrolase activity"/>
    <property type="evidence" value="ECO:0007669"/>
    <property type="project" value="UniProtKB-KW"/>
</dbReference>
<comment type="caution">
    <text evidence="1">The sequence shown here is derived from an EMBL/GenBank/DDBJ whole genome shotgun (WGS) entry which is preliminary data.</text>
</comment>
<dbReference type="SUPFAM" id="SSF53474">
    <property type="entry name" value="alpha/beta-Hydrolases"/>
    <property type="match status" value="1"/>
</dbReference>